<accession>A0A671F1V2</accession>
<reference evidence="1" key="4">
    <citation type="submission" date="2025-08" db="UniProtKB">
        <authorList>
            <consortium name="Ensembl"/>
        </authorList>
    </citation>
    <scope>IDENTIFICATION</scope>
</reference>
<protein>
    <submittedName>
        <fullName evidence="1">Uncharacterized protein</fullName>
    </submittedName>
</protein>
<evidence type="ECO:0000313" key="2">
    <source>
        <dbReference type="Proteomes" id="UP000472240"/>
    </source>
</evidence>
<organism evidence="1 2">
    <name type="scientific">Rhinolophus ferrumequinum</name>
    <name type="common">Greater horseshoe bat</name>
    <dbReference type="NCBI Taxonomy" id="59479"/>
    <lineage>
        <taxon>Eukaryota</taxon>
        <taxon>Metazoa</taxon>
        <taxon>Chordata</taxon>
        <taxon>Craniata</taxon>
        <taxon>Vertebrata</taxon>
        <taxon>Euteleostomi</taxon>
        <taxon>Mammalia</taxon>
        <taxon>Eutheria</taxon>
        <taxon>Laurasiatheria</taxon>
        <taxon>Chiroptera</taxon>
        <taxon>Yinpterochiroptera</taxon>
        <taxon>Rhinolophoidea</taxon>
        <taxon>Rhinolophidae</taxon>
        <taxon>Rhinolophinae</taxon>
        <taxon>Rhinolophus</taxon>
    </lineage>
</organism>
<reference evidence="1 2" key="2">
    <citation type="journal article" date="2018" name="Annu Rev Anim Biosci">
        <title>Bat Biology, Genomes, and the Bat1K Project: To Generate Chromosome-Level Genomes for All Living Bat Species.</title>
        <authorList>
            <person name="Teeling E.C."/>
            <person name="Vernes S.C."/>
            <person name="Davalos L.M."/>
            <person name="Ray D.A."/>
            <person name="Gilbert M.T.P."/>
            <person name="Myers E."/>
        </authorList>
    </citation>
    <scope>NUCLEOTIDE SEQUENCE</scope>
</reference>
<reference evidence="2" key="3">
    <citation type="submission" date="2018-12" db="EMBL/GenBank/DDBJ databases">
        <title>G10K-VGP greater horseshoe bat female genome, primary haplotype.</title>
        <authorList>
            <person name="Teeling E."/>
            <person name="Myers G."/>
            <person name="Vernes S."/>
            <person name="Pippel M."/>
            <person name="Winkler S."/>
            <person name="Fedrigo O."/>
            <person name="Rhie A."/>
            <person name="Koren S."/>
            <person name="Phillippy A."/>
            <person name="Lewin H."/>
            <person name="Damas J."/>
            <person name="Howe K."/>
            <person name="Mountcastle J."/>
            <person name="Jarvis E.D."/>
        </authorList>
    </citation>
    <scope>NUCLEOTIDE SEQUENCE [LARGE SCALE GENOMIC DNA]</scope>
</reference>
<proteinExistence type="predicted"/>
<evidence type="ECO:0000313" key="1">
    <source>
        <dbReference type="Ensembl" id="ENSRFEP00010019575.1"/>
    </source>
</evidence>
<dbReference type="AlphaFoldDB" id="A0A671F1V2"/>
<reference evidence="1 2" key="1">
    <citation type="journal article" date="2015" name="Annu Rev Anim Biosci">
        <title>The Genome 10K Project: a way forward.</title>
        <authorList>
            <person name="Koepfli K.P."/>
            <person name="Paten B."/>
            <person name="O'Brien S.J."/>
            <person name="Koepfli K.P."/>
            <person name="Paten B."/>
            <person name="Antunes A."/>
            <person name="Belov K."/>
            <person name="Bustamante C."/>
            <person name="Castoe T.A."/>
            <person name="Clawson H."/>
            <person name="Crawford A.J."/>
            <person name="Diekhans M."/>
            <person name="Distel D."/>
            <person name="Durbin R."/>
            <person name="Earl D."/>
            <person name="Fujita M.K."/>
            <person name="Gamble T."/>
            <person name="Georges A."/>
            <person name="Gemmell N."/>
            <person name="Gilbert M.T."/>
            <person name="Graves J.M."/>
            <person name="Green R.E."/>
            <person name="Hickey G."/>
            <person name="Jarvis E.D."/>
            <person name="Johnson W."/>
            <person name="Komissarov A."/>
            <person name="Korf I."/>
            <person name="Kuhn R."/>
            <person name="Larkin D.M."/>
            <person name="Lewin H."/>
            <person name="Lopez J.V."/>
            <person name="Ma J."/>
            <person name="Marques-Bonet T."/>
            <person name="Miller W."/>
            <person name="Murphy R."/>
            <person name="Pevzner P."/>
            <person name="Shapiro B."/>
            <person name="Steiner C."/>
            <person name="Tamazian G."/>
            <person name="Venkatesh B."/>
            <person name="Wang J."/>
            <person name="Wayne R."/>
            <person name="Wiley E."/>
            <person name="Yang H."/>
            <person name="Zhang G."/>
            <person name="Haussler D."/>
            <person name="Ryder O."/>
            <person name="O'Brien S.J."/>
        </authorList>
    </citation>
    <scope>NUCLEOTIDE SEQUENCE</scope>
</reference>
<dbReference type="Proteomes" id="UP000472240">
    <property type="component" value="Chromosome 16"/>
</dbReference>
<reference evidence="1" key="5">
    <citation type="submission" date="2025-09" db="UniProtKB">
        <authorList>
            <consortium name="Ensembl"/>
        </authorList>
    </citation>
    <scope>IDENTIFICATION</scope>
</reference>
<name>A0A671F1V2_RHIFE</name>
<dbReference type="Ensembl" id="ENSRFET00010021303.1">
    <property type="protein sequence ID" value="ENSRFEP00010019575.1"/>
    <property type="gene ID" value="ENSRFEG00010013148.1"/>
</dbReference>
<keyword evidence="2" id="KW-1185">Reference proteome</keyword>
<dbReference type="InParanoid" id="A0A671F1V2"/>
<sequence>MVLVPRLTLPVSGRPELAVILMLASPRLQSDSPQRVSVKDNLLVKEVAELELLQYHRLPSLCCTLYPMTTHTYIFSYS</sequence>